<proteinExistence type="predicted"/>
<evidence type="ECO:0000256" key="1">
    <source>
        <dbReference type="SAM" id="MobiDB-lite"/>
    </source>
</evidence>
<accession>A0A9Q0LB47</accession>
<comment type="caution">
    <text evidence="2">The sequence shown here is derived from an EMBL/GenBank/DDBJ whole genome shotgun (WGS) entry which is preliminary data.</text>
</comment>
<evidence type="ECO:0000313" key="3">
    <source>
        <dbReference type="Proteomes" id="UP001149090"/>
    </source>
</evidence>
<dbReference type="Proteomes" id="UP001149090">
    <property type="component" value="Unassembled WGS sequence"/>
</dbReference>
<feature type="region of interest" description="Disordered" evidence="1">
    <location>
        <begin position="18"/>
        <end position="42"/>
    </location>
</feature>
<dbReference type="EMBL" id="JAPDFW010000103">
    <property type="protein sequence ID" value="KAJ5069637.1"/>
    <property type="molecule type" value="Genomic_DNA"/>
</dbReference>
<protein>
    <submittedName>
        <fullName evidence="2">Uncharacterized protein</fullName>
    </submittedName>
</protein>
<keyword evidence="3" id="KW-1185">Reference proteome</keyword>
<reference evidence="2" key="1">
    <citation type="submission" date="2022-10" db="EMBL/GenBank/DDBJ databases">
        <title>Novel sulphate-reducing endosymbionts in the free-living metamonad Anaeramoeba.</title>
        <authorList>
            <person name="Jerlstrom-Hultqvist J."/>
            <person name="Cepicka I."/>
            <person name="Gallot-Lavallee L."/>
            <person name="Salas-Leiva D."/>
            <person name="Curtis B.A."/>
            <person name="Zahonova K."/>
            <person name="Pipaliya S."/>
            <person name="Dacks J."/>
            <person name="Roger A.J."/>
        </authorList>
    </citation>
    <scope>NUCLEOTIDE SEQUENCE</scope>
    <source>
        <strain evidence="2">BMAN</strain>
    </source>
</reference>
<name>A0A9Q0LB47_ANAIG</name>
<gene>
    <name evidence="2" type="ORF">M0811_02207</name>
</gene>
<dbReference type="AlphaFoldDB" id="A0A9Q0LB47"/>
<evidence type="ECO:0000313" key="2">
    <source>
        <dbReference type="EMBL" id="KAJ5069637.1"/>
    </source>
</evidence>
<sequence length="94" mass="10901">MDQDLEWLKQSHKEALSSGFKFNRTPQKFSNQNEKNQEKKKKLNLTSTLEKLKNFKSISNENPIPNQIPISNQINSNLIPNQINSNQIPNQIPK</sequence>
<organism evidence="2 3">
    <name type="scientific">Anaeramoeba ignava</name>
    <name type="common">Anaerobic marine amoeba</name>
    <dbReference type="NCBI Taxonomy" id="1746090"/>
    <lineage>
        <taxon>Eukaryota</taxon>
        <taxon>Metamonada</taxon>
        <taxon>Anaeramoebidae</taxon>
        <taxon>Anaeramoeba</taxon>
    </lineage>
</organism>